<evidence type="ECO:0000256" key="1">
    <source>
        <dbReference type="SAM" id="MobiDB-lite"/>
    </source>
</evidence>
<dbReference type="EMBL" id="ANNX02000053">
    <property type="protein sequence ID" value="KYC35030.1"/>
    <property type="molecule type" value="Genomic_DNA"/>
</dbReference>
<feature type="region of interest" description="Disordered" evidence="1">
    <location>
        <begin position="255"/>
        <end position="288"/>
    </location>
</feature>
<dbReference type="Proteomes" id="UP000076925">
    <property type="component" value="Unassembled WGS sequence"/>
</dbReference>
<dbReference type="AlphaFoldDB" id="A0A139WRH3"/>
<comment type="caution">
    <text evidence="2">The sequence shown here is derived from an EMBL/GenBank/DDBJ whole genome shotgun (WGS) entry which is preliminary data.</text>
</comment>
<evidence type="ECO:0000313" key="2">
    <source>
        <dbReference type="EMBL" id="KYC35030.1"/>
    </source>
</evidence>
<accession>A0A139WRH3</accession>
<name>A0A139WRH3_9CYAN</name>
<reference evidence="2 3" key="1">
    <citation type="journal article" date="2013" name="Genome Biol. Evol.">
        <title>Genomes of Stigonematalean cyanobacteria (subsection V) and the evolution of oxygenic photosynthesis from prokaryotes to plastids.</title>
        <authorList>
            <person name="Dagan T."/>
            <person name="Roettger M."/>
            <person name="Stucken K."/>
            <person name="Landan G."/>
            <person name="Koch R."/>
            <person name="Major P."/>
            <person name="Gould S.B."/>
            <person name="Goremykin V.V."/>
            <person name="Rippka R."/>
            <person name="Tandeau de Marsac N."/>
            <person name="Gugger M."/>
            <person name="Lockhart P.J."/>
            <person name="Allen J.F."/>
            <person name="Brune I."/>
            <person name="Maus I."/>
            <person name="Puhler A."/>
            <person name="Martin W.F."/>
        </authorList>
    </citation>
    <scope>NUCLEOTIDE SEQUENCE [LARGE SCALE GENOMIC DNA]</scope>
    <source>
        <strain evidence="2 3">PCC 7110</strain>
    </source>
</reference>
<evidence type="ECO:0000313" key="3">
    <source>
        <dbReference type="Proteomes" id="UP000076925"/>
    </source>
</evidence>
<gene>
    <name evidence="2" type="ORF">WA1_09845</name>
</gene>
<keyword evidence="3" id="KW-1185">Reference proteome</keyword>
<organism evidence="2 3">
    <name type="scientific">Scytonema hofmannii PCC 7110</name>
    <dbReference type="NCBI Taxonomy" id="128403"/>
    <lineage>
        <taxon>Bacteria</taxon>
        <taxon>Bacillati</taxon>
        <taxon>Cyanobacteriota</taxon>
        <taxon>Cyanophyceae</taxon>
        <taxon>Nostocales</taxon>
        <taxon>Scytonemataceae</taxon>
        <taxon>Scytonema</taxon>
    </lineage>
</organism>
<protein>
    <submittedName>
        <fullName evidence="2">Uncharacterized protein</fullName>
    </submittedName>
</protein>
<sequence length="301" mass="31747">MFFISSILLGKQEVNAQTLTICSQQQIPNNYIVIAATDWPSCDGSQQLQIAPAQPGLKMCKSYRIGWSTVLPNLPNGYVITGNTTASCGTTGENAVVIDTPRNDLKICSYYILPTGGTKGALVPSNYVVTSKSTTSACSSLDDATLTIKQPLPGIEVCTAYPLGGFGTTTIPNVPNGFVVTKISKNTACGSIINSIVLDQPKDRLNICLSYPTGVFDPIVAYPQIPYSYIIENRSQSIDCDTSLGLNRATIISLSATPSPSPTPSPTPTPSPSPTPTPSPSPTPTPIPRAIAPIIQLLLSD</sequence>
<proteinExistence type="predicted"/>
<feature type="compositionally biased region" description="Pro residues" evidence="1">
    <location>
        <begin position="259"/>
        <end position="287"/>
    </location>
</feature>